<evidence type="ECO:0000313" key="2">
    <source>
        <dbReference type="Proteomes" id="UP000054695"/>
    </source>
</evidence>
<reference evidence="1 2" key="1">
    <citation type="submission" date="2015-11" db="EMBL/GenBank/DDBJ databases">
        <title>Genomic analysis of 38 Legionella species identifies large and diverse effector repertoires.</title>
        <authorList>
            <person name="Burstein D."/>
            <person name="Amaro F."/>
            <person name="Zusman T."/>
            <person name="Lifshitz Z."/>
            <person name="Cohen O."/>
            <person name="Gilbert J.A."/>
            <person name="Pupko T."/>
            <person name="Shuman H.A."/>
            <person name="Segal G."/>
        </authorList>
    </citation>
    <scope>NUCLEOTIDE SEQUENCE [LARGE SCALE GENOMIC DNA]</scope>
    <source>
        <strain evidence="1 2">WIGA</strain>
    </source>
</reference>
<dbReference type="PATRIC" id="fig|447.4.peg.3077"/>
<organism evidence="1 2">
    <name type="scientific">Legionella bozemanae</name>
    <name type="common">Fluoribacter bozemanae</name>
    <dbReference type="NCBI Taxonomy" id="447"/>
    <lineage>
        <taxon>Bacteria</taxon>
        <taxon>Pseudomonadati</taxon>
        <taxon>Pseudomonadota</taxon>
        <taxon>Gammaproteobacteria</taxon>
        <taxon>Legionellales</taxon>
        <taxon>Legionellaceae</taxon>
        <taxon>Legionella</taxon>
    </lineage>
</organism>
<gene>
    <name evidence="1" type="ORF">Lboz_2891</name>
</gene>
<sequence length="179" mass="20233">MSFSKDKGIRRKLPTQILAERAEKERLREESKKEVKEDVQIESFRFMQQDINKQFSALIAIAKTLPDAIAKRNIYVFSPIRSEAYIGQFDDIGELGIHDLDNPKQGGLAIVVNNKAGKLGEELKKAGFKEYAKDWSAEDKGLSVYLISPWEKGGPNLEQIKSSIQELSNTLEQKAKHTP</sequence>
<dbReference type="EMBL" id="LNXU01000032">
    <property type="protein sequence ID" value="KTC71314.1"/>
    <property type="molecule type" value="Genomic_DNA"/>
</dbReference>
<evidence type="ECO:0000313" key="1">
    <source>
        <dbReference type="EMBL" id="KTC71314.1"/>
    </source>
</evidence>
<proteinExistence type="predicted"/>
<dbReference type="Proteomes" id="UP000054695">
    <property type="component" value="Unassembled WGS sequence"/>
</dbReference>
<dbReference type="RefSeq" id="WP_058460469.1">
    <property type="nucleotide sequence ID" value="NZ_CAAAIY010000002.1"/>
</dbReference>
<dbReference type="OrthoDB" id="5657151at2"/>
<keyword evidence="2" id="KW-1185">Reference proteome</keyword>
<comment type="caution">
    <text evidence="1">The sequence shown here is derived from an EMBL/GenBank/DDBJ whole genome shotgun (WGS) entry which is preliminary data.</text>
</comment>
<protein>
    <submittedName>
        <fullName evidence="1">Uncharacterized protein</fullName>
    </submittedName>
</protein>
<accession>A0A0W0RJT2</accession>
<name>A0A0W0RJT2_LEGBO</name>
<dbReference type="AlphaFoldDB" id="A0A0W0RJT2"/>